<dbReference type="SUPFAM" id="SSF53850">
    <property type="entry name" value="Periplasmic binding protein-like II"/>
    <property type="match status" value="1"/>
</dbReference>
<dbReference type="SUPFAM" id="SSF46785">
    <property type="entry name" value="Winged helix' DNA-binding domain"/>
    <property type="match status" value="1"/>
</dbReference>
<dbReference type="Gene3D" id="1.10.10.10">
    <property type="entry name" value="Winged helix-like DNA-binding domain superfamily/Winged helix DNA-binding domain"/>
    <property type="match status" value="1"/>
</dbReference>
<gene>
    <name evidence="6" type="ORF">ACIGW0_04075</name>
</gene>
<protein>
    <submittedName>
        <fullName evidence="6">LysR family transcriptional regulator</fullName>
    </submittedName>
</protein>
<evidence type="ECO:0000259" key="5">
    <source>
        <dbReference type="PROSITE" id="PS50931"/>
    </source>
</evidence>
<comment type="caution">
    <text evidence="6">The sequence shown here is derived from an EMBL/GenBank/DDBJ whole genome shotgun (WGS) entry which is preliminary data.</text>
</comment>
<dbReference type="InterPro" id="IPR036390">
    <property type="entry name" value="WH_DNA-bd_sf"/>
</dbReference>
<proteinExistence type="inferred from homology"/>
<evidence type="ECO:0000256" key="2">
    <source>
        <dbReference type="ARBA" id="ARBA00023015"/>
    </source>
</evidence>
<dbReference type="Gene3D" id="3.40.190.10">
    <property type="entry name" value="Periplasmic binding protein-like II"/>
    <property type="match status" value="2"/>
</dbReference>
<evidence type="ECO:0000313" key="6">
    <source>
        <dbReference type="EMBL" id="MFI9118578.1"/>
    </source>
</evidence>
<dbReference type="RefSeq" id="WP_033208701.1">
    <property type="nucleotide sequence ID" value="NZ_JBITYT010000002.1"/>
</dbReference>
<evidence type="ECO:0000313" key="7">
    <source>
        <dbReference type="Proteomes" id="UP001614391"/>
    </source>
</evidence>
<evidence type="ECO:0000256" key="1">
    <source>
        <dbReference type="ARBA" id="ARBA00009437"/>
    </source>
</evidence>
<dbReference type="PROSITE" id="PS50931">
    <property type="entry name" value="HTH_LYSR"/>
    <property type="match status" value="1"/>
</dbReference>
<organism evidence="6 7">
    <name type="scientific">Streptomyces bikiniensis</name>
    <dbReference type="NCBI Taxonomy" id="1896"/>
    <lineage>
        <taxon>Bacteria</taxon>
        <taxon>Bacillati</taxon>
        <taxon>Actinomycetota</taxon>
        <taxon>Actinomycetes</taxon>
        <taxon>Kitasatosporales</taxon>
        <taxon>Streptomycetaceae</taxon>
        <taxon>Streptomyces</taxon>
    </lineage>
</organism>
<sequence>MQLELRHLEAVCRIAEAGSLGRAAARLGVSQPALSAQLRRIERVAGGELFLRGRSGVEPTPLGDFVLAKARLVLGEMDALAAGARAVAPDAPLRLGCILLVLVDRLMERLEEVLAGREIAVTVEHSVTTLTRQLGAGRYDAVLYGEVNDHEVPLPEGVTARTLVPKEPFCVRLSAGHPLAAKERIALAELAGESWMTLVEDDDGGPEALVAACARAGFAPLLRHRVADRKMHYDLIAAGRAVSLSQPTAPPAAGTVLRPLEGDPVTGRIRLAWNRAAVPARHAELLYRAAAGAYVANVDTNAFHREWWEARPELHPALGDLPGEGRA</sequence>
<dbReference type="Pfam" id="PF00126">
    <property type="entry name" value="HTH_1"/>
    <property type="match status" value="1"/>
</dbReference>
<dbReference type="Pfam" id="PF03466">
    <property type="entry name" value="LysR_substrate"/>
    <property type="match status" value="1"/>
</dbReference>
<dbReference type="InterPro" id="IPR005119">
    <property type="entry name" value="LysR_subst-bd"/>
</dbReference>
<keyword evidence="4" id="KW-0804">Transcription</keyword>
<accession>A0ABW8CM05</accession>
<dbReference type="InterPro" id="IPR036388">
    <property type="entry name" value="WH-like_DNA-bd_sf"/>
</dbReference>
<comment type="similarity">
    <text evidence="1">Belongs to the LysR transcriptional regulatory family.</text>
</comment>
<dbReference type="PANTHER" id="PTHR30346:SF30">
    <property type="entry name" value="SMALL NEUTRAL PROTEASE REGULATORY PROTEIN"/>
    <property type="match status" value="1"/>
</dbReference>
<dbReference type="EMBL" id="JBITYT010000002">
    <property type="protein sequence ID" value="MFI9118578.1"/>
    <property type="molecule type" value="Genomic_DNA"/>
</dbReference>
<dbReference type="PANTHER" id="PTHR30346">
    <property type="entry name" value="TRANSCRIPTIONAL DUAL REGULATOR HCAR-RELATED"/>
    <property type="match status" value="1"/>
</dbReference>
<keyword evidence="2" id="KW-0805">Transcription regulation</keyword>
<keyword evidence="7" id="KW-1185">Reference proteome</keyword>
<evidence type="ECO:0000256" key="4">
    <source>
        <dbReference type="ARBA" id="ARBA00023163"/>
    </source>
</evidence>
<dbReference type="PRINTS" id="PR00039">
    <property type="entry name" value="HTHLYSR"/>
</dbReference>
<keyword evidence="3" id="KW-0238">DNA-binding</keyword>
<feature type="domain" description="HTH lysR-type" evidence="5">
    <location>
        <begin position="3"/>
        <end position="60"/>
    </location>
</feature>
<dbReference type="Proteomes" id="UP001614391">
    <property type="component" value="Unassembled WGS sequence"/>
</dbReference>
<name>A0ABW8CM05_STRBI</name>
<reference evidence="6 7" key="1">
    <citation type="submission" date="2024-10" db="EMBL/GenBank/DDBJ databases">
        <title>The Natural Products Discovery Center: Release of the First 8490 Sequenced Strains for Exploring Actinobacteria Biosynthetic Diversity.</title>
        <authorList>
            <person name="Kalkreuter E."/>
            <person name="Kautsar S.A."/>
            <person name="Yang D."/>
            <person name="Bader C.D."/>
            <person name="Teijaro C.N."/>
            <person name="Fluegel L."/>
            <person name="Davis C.M."/>
            <person name="Simpson J.R."/>
            <person name="Lauterbach L."/>
            <person name="Steele A.D."/>
            <person name="Gui C."/>
            <person name="Meng S."/>
            <person name="Li G."/>
            <person name="Viehrig K."/>
            <person name="Ye F."/>
            <person name="Su P."/>
            <person name="Kiefer A.F."/>
            <person name="Nichols A."/>
            <person name="Cepeda A.J."/>
            <person name="Yan W."/>
            <person name="Fan B."/>
            <person name="Jiang Y."/>
            <person name="Adhikari A."/>
            <person name="Zheng C.-J."/>
            <person name="Schuster L."/>
            <person name="Cowan T.M."/>
            <person name="Smanski M.J."/>
            <person name="Chevrette M.G."/>
            <person name="De Carvalho L.P.S."/>
            <person name="Shen B."/>
        </authorList>
    </citation>
    <scope>NUCLEOTIDE SEQUENCE [LARGE SCALE GENOMIC DNA]</scope>
    <source>
        <strain evidence="6 7">NPDC053346</strain>
    </source>
</reference>
<evidence type="ECO:0000256" key="3">
    <source>
        <dbReference type="ARBA" id="ARBA00023125"/>
    </source>
</evidence>
<dbReference type="InterPro" id="IPR000847">
    <property type="entry name" value="LysR_HTH_N"/>
</dbReference>